<dbReference type="Proteomes" id="UP000276133">
    <property type="component" value="Unassembled WGS sequence"/>
</dbReference>
<sequence>MKNYRIAKSTLDDTGESKFYYNPCDPIVCELNSAQSAAICRKKLNVGSTNCGDQNSLIK</sequence>
<gene>
    <name evidence="1" type="ORF">BpHYR1_044206</name>
</gene>
<protein>
    <submittedName>
        <fullName evidence="1">Uncharacterized protein</fullName>
    </submittedName>
</protein>
<accession>A0A3M7PDT4</accession>
<keyword evidence="2" id="KW-1185">Reference proteome</keyword>
<comment type="caution">
    <text evidence="1">The sequence shown here is derived from an EMBL/GenBank/DDBJ whole genome shotgun (WGS) entry which is preliminary data.</text>
</comment>
<dbReference type="AlphaFoldDB" id="A0A3M7PDT4"/>
<dbReference type="OrthoDB" id="29460at2759"/>
<reference evidence="1 2" key="1">
    <citation type="journal article" date="2018" name="Sci. Rep.">
        <title>Genomic signatures of local adaptation to the degree of environmental predictability in rotifers.</title>
        <authorList>
            <person name="Franch-Gras L."/>
            <person name="Hahn C."/>
            <person name="Garcia-Roger E.M."/>
            <person name="Carmona M.J."/>
            <person name="Serra M."/>
            <person name="Gomez A."/>
        </authorList>
    </citation>
    <scope>NUCLEOTIDE SEQUENCE [LARGE SCALE GENOMIC DNA]</scope>
    <source>
        <strain evidence="1">HYR1</strain>
    </source>
</reference>
<organism evidence="1 2">
    <name type="scientific">Brachionus plicatilis</name>
    <name type="common">Marine rotifer</name>
    <name type="synonym">Brachionus muelleri</name>
    <dbReference type="NCBI Taxonomy" id="10195"/>
    <lineage>
        <taxon>Eukaryota</taxon>
        <taxon>Metazoa</taxon>
        <taxon>Spiralia</taxon>
        <taxon>Gnathifera</taxon>
        <taxon>Rotifera</taxon>
        <taxon>Eurotatoria</taxon>
        <taxon>Monogononta</taxon>
        <taxon>Pseudotrocha</taxon>
        <taxon>Ploima</taxon>
        <taxon>Brachionidae</taxon>
        <taxon>Brachionus</taxon>
    </lineage>
</organism>
<evidence type="ECO:0000313" key="2">
    <source>
        <dbReference type="Proteomes" id="UP000276133"/>
    </source>
</evidence>
<proteinExistence type="predicted"/>
<evidence type="ECO:0000313" key="1">
    <source>
        <dbReference type="EMBL" id="RMZ97261.1"/>
    </source>
</evidence>
<name>A0A3M7PDT4_BRAPC</name>
<dbReference type="EMBL" id="REGN01011526">
    <property type="protein sequence ID" value="RMZ97261.1"/>
    <property type="molecule type" value="Genomic_DNA"/>
</dbReference>